<keyword evidence="1" id="KW-0547">Nucleotide-binding</keyword>
<reference evidence="5" key="1">
    <citation type="submission" date="2021-04" db="EMBL/GenBank/DDBJ databases">
        <title>Pseudonocardia sp. nov., isolated from sandy soil of mangrove forest.</title>
        <authorList>
            <person name="Zan Z."/>
            <person name="Huang R."/>
            <person name="Liu W."/>
        </authorList>
    </citation>
    <scope>NUCLEOTIDE SEQUENCE</scope>
    <source>
        <strain evidence="5">S2-4</strain>
    </source>
</reference>
<comment type="caution">
    <text evidence="5">The sequence shown here is derived from an EMBL/GenBank/DDBJ whole genome shotgun (WGS) entry which is preliminary data.</text>
</comment>
<evidence type="ECO:0000313" key="6">
    <source>
        <dbReference type="Proteomes" id="UP001165283"/>
    </source>
</evidence>
<dbReference type="InterPro" id="IPR017871">
    <property type="entry name" value="ABC_transporter-like_CS"/>
</dbReference>
<dbReference type="PROSITE" id="PS00211">
    <property type="entry name" value="ABC_TRANSPORTER_1"/>
    <property type="match status" value="1"/>
</dbReference>
<dbReference type="Pfam" id="PF00005">
    <property type="entry name" value="ABC_tran"/>
    <property type="match status" value="1"/>
</dbReference>
<dbReference type="InterPro" id="IPR003593">
    <property type="entry name" value="AAA+_ATPase"/>
</dbReference>
<keyword evidence="6" id="KW-1185">Reference proteome</keyword>
<evidence type="ECO:0000259" key="4">
    <source>
        <dbReference type="PROSITE" id="PS50893"/>
    </source>
</evidence>
<organism evidence="5 6">
    <name type="scientific">Pseudonocardia humida</name>
    <dbReference type="NCBI Taxonomy" id="2800819"/>
    <lineage>
        <taxon>Bacteria</taxon>
        <taxon>Bacillati</taxon>
        <taxon>Actinomycetota</taxon>
        <taxon>Actinomycetes</taxon>
        <taxon>Pseudonocardiales</taxon>
        <taxon>Pseudonocardiaceae</taxon>
        <taxon>Pseudonocardia</taxon>
    </lineage>
</organism>
<dbReference type="EMBL" id="JAGSOV010000019">
    <property type="protein sequence ID" value="MCO1655145.1"/>
    <property type="molecule type" value="Genomic_DNA"/>
</dbReference>
<dbReference type="CDD" id="cd03214">
    <property type="entry name" value="ABC_Iron-Siderophores_B12_Hemin"/>
    <property type="match status" value="1"/>
</dbReference>
<accession>A0ABT0ZWT8</accession>
<proteinExistence type="predicted"/>
<dbReference type="SMART" id="SM00382">
    <property type="entry name" value="AAA"/>
    <property type="match status" value="1"/>
</dbReference>
<evidence type="ECO:0000256" key="3">
    <source>
        <dbReference type="SAM" id="MobiDB-lite"/>
    </source>
</evidence>
<sequence length="297" mass="31383">MSLDIAGLHVALGGRDVVDGVDLAVDDGELVGLIGPNGSGKTTLLRTVYRALRPHAGRVLVDRDDVWALPPRESARRTAAVLQEGGDGFDYDVGEFVALGRAPLRERGGHPETVRAVAEALDRVGLAGAEHRLVASLSGGERQRVLLARALAQRPRLLVLDEPTNHLDVRHQLDLVAMVRALGLTTLLTLHQLDLAAWCDRLVVLDGGRVVADGTPAEVLTPQTVAAVFDVDAAVVTHPRTGRPHLLFSTPDLERSHPCRTLPMPPSTAPPPTATASPTATTTGSAPPPTSTTPSRS</sequence>
<dbReference type="RefSeq" id="WP_252436902.1">
    <property type="nucleotide sequence ID" value="NZ_JAGSOV010000019.1"/>
</dbReference>
<dbReference type="InterPro" id="IPR027417">
    <property type="entry name" value="P-loop_NTPase"/>
</dbReference>
<name>A0ABT0ZWT8_9PSEU</name>
<evidence type="ECO:0000256" key="1">
    <source>
        <dbReference type="ARBA" id="ARBA00022741"/>
    </source>
</evidence>
<dbReference type="GO" id="GO:0005524">
    <property type="term" value="F:ATP binding"/>
    <property type="evidence" value="ECO:0007669"/>
    <property type="project" value="UniProtKB-KW"/>
</dbReference>
<evidence type="ECO:0000256" key="2">
    <source>
        <dbReference type="ARBA" id="ARBA00022840"/>
    </source>
</evidence>
<dbReference type="PANTHER" id="PTHR42794:SF2">
    <property type="entry name" value="ABC TRANSPORTER ATP-BINDING PROTEIN"/>
    <property type="match status" value="1"/>
</dbReference>
<dbReference type="PROSITE" id="PS50893">
    <property type="entry name" value="ABC_TRANSPORTER_2"/>
    <property type="match status" value="1"/>
</dbReference>
<dbReference type="SUPFAM" id="SSF52540">
    <property type="entry name" value="P-loop containing nucleoside triphosphate hydrolases"/>
    <property type="match status" value="1"/>
</dbReference>
<dbReference type="PANTHER" id="PTHR42794">
    <property type="entry name" value="HEMIN IMPORT ATP-BINDING PROTEIN HMUV"/>
    <property type="match status" value="1"/>
</dbReference>
<dbReference type="Proteomes" id="UP001165283">
    <property type="component" value="Unassembled WGS sequence"/>
</dbReference>
<feature type="compositionally biased region" description="Low complexity" evidence="3">
    <location>
        <begin position="274"/>
        <end position="285"/>
    </location>
</feature>
<evidence type="ECO:0000313" key="5">
    <source>
        <dbReference type="EMBL" id="MCO1655145.1"/>
    </source>
</evidence>
<feature type="region of interest" description="Disordered" evidence="3">
    <location>
        <begin position="242"/>
        <end position="297"/>
    </location>
</feature>
<feature type="compositionally biased region" description="Pro residues" evidence="3">
    <location>
        <begin position="263"/>
        <end position="273"/>
    </location>
</feature>
<keyword evidence="2 5" id="KW-0067">ATP-binding</keyword>
<dbReference type="InterPro" id="IPR003439">
    <property type="entry name" value="ABC_transporter-like_ATP-bd"/>
</dbReference>
<feature type="domain" description="ABC transporter" evidence="4">
    <location>
        <begin position="3"/>
        <end position="232"/>
    </location>
</feature>
<protein>
    <submittedName>
        <fullName evidence="5">ABC transporter ATP-binding protein</fullName>
    </submittedName>
</protein>
<dbReference type="Gene3D" id="3.40.50.300">
    <property type="entry name" value="P-loop containing nucleotide triphosphate hydrolases"/>
    <property type="match status" value="1"/>
</dbReference>
<gene>
    <name evidence="5" type="ORF">KDL28_08775</name>
</gene>